<reference evidence="10 11" key="1">
    <citation type="submission" date="2013-12" db="EMBL/GenBank/DDBJ databases">
        <title>Draft genome sequence of Caloranaerobacter sp. H53214.</title>
        <authorList>
            <person name="Jiang L.J."/>
            <person name="Shao Z.Z."/>
            <person name="Long M.N."/>
        </authorList>
    </citation>
    <scope>NUCLEOTIDE SEQUENCE [LARGE SCALE GENOMIC DNA]</scope>
    <source>
        <strain evidence="10 11">H53214</strain>
    </source>
</reference>
<evidence type="ECO:0000256" key="1">
    <source>
        <dbReference type="ARBA" id="ARBA00009333"/>
    </source>
</evidence>
<protein>
    <recommendedName>
        <fullName evidence="7">Thioredoxin reductase</fullName>
        <ecNumber evidence="7">1.8.1.9</ecNumber>
    </recommendedName>
</protein>
<dbReference type="InterPro" id="IPR050097">
    <property type="entry name" value="Ferredoxin-NADP_redctase_2"/>
</dbReference>
<dbReference type="PRINTS" id="PR00469">
    <property type="entry name" value="PNDRDTASEII"/>
</dbReference>
<feature type="domain" description="FAD/NAD(P)-binding" evidence="9">
    <location>
        <begin position="5"/>
        <end position="298"/>
    </location>
</feature>
<keyword evidence="5" id="KW-1015">Disulfide bond</keyword>
<keyword evidence="4 7" id="KW-0560">Oxidoreductase</keyword>
<proteinExistence type="inferred from homology"/>
<dbReference type="NCBIfam" id="TIGR01292">
    <property type="entry name" value="TRX_reduct"/>
    <property type="match status" value="1"/>
</dbReference>
<dbReference type="RefSeq" id="WP_035163556.1">
    <property type="nucleotide sequence ID" value="NZ_AZTB01000031.1"/>
</dbReference>
<dbReference type="Proteomes" id="UP000029622">
    <property type="component" value="Unassembled WGS sequence"/>
</dbReference>
<dbReference type="SUPFAM" id="SSF51905">
    <property type="entry name" value="FAD/NAD(P)-binding domain"/>
    <property type="match status" value="1"/>
</dbReference>
<evidence type="ECO:0000256" key="7">
    <source>
        <dbReference type="RuleBase" id="RU003880"/>
    </source>
</evidence>
<comment type="subunit">
    <text evidence="7">Homodimer.</text>
</comment>
<evidence type="ECO:0000313" key="11">
    <source>
        <dbReference type="Proteomes" id="UP000029622"/>
    </source>
</evidence>
<dbReference type="InterPro" id="IPR036188">
    <property type="entry name" value="FAD/NAD-bd_sf"/>
</dbReference>
<evidence type="ECO:0000256" key="3">
    <source>
        <dbReference type="ARBA" id="ARBA00022827"/>
    </source>
</evidence>
<comment type="caution">
    <text evidence="10">The sequence shown here is derived from an EMBL/GenBank/DDBJ whole genome shotgun (WGS) entry which is preliminary data.</text>
</comment>
<dbReference type="Pfam" id="PF07992">
    <property type="entry name" value="Pyr_redox_2"/>
    <property type="match status" value="1"/>
</dbReference>
<accession>A0A096BHF0</accession>
<evidence type="ECO:0000256" key="4">
    <source>
        <dbReference type="ARBA" id="ARBA00023002"/>
    </source>
</evidence>
<sequence length="315" mass="34626">MENLYDVVIIGSGPAGLSAALYAGRARLNTLVIEKERTGGQIVTTDEVANYPGSIRNATGPSLIARMVEQVEEFGAKRISDTINEVKLEGKIKVLKGEKGEYKAKAVIVATGAKPRQLNCPGEKEFTGKGVSYCATCDADFFTDFDVYVIGGGDSAVEEAIYLTKFARKVTIIHRRDQLRAAKSIQEKAFKNEKIDFIWNSEVKEIKGDGIVESMVIRNRVTGEETEIHANEEDGTFGIFVFIGYMPQTDLFKGILEMDERGYLLTDENMKTNIEGVFAAGDCRKKSLRQVVTACADGAIAATQAEKYIENNFSE</sequence>
<dbReference type="InterPro" id="IPR008255">
    <property type="entry name" value="Pyr_nucl-diS_OxRdtase_2_AS"/>
</dbReference>
<keyword evidence="8" id="KW-0521">NADP</keyword>
<evidence type="ECO:0000256" key="2">
    <source>
        <dbReference type="ARBA" id="ARBA00022630"/>
    </source>
</evidence>
<dbReference type="AlphaFoldDB" id="A0A096BHF0"/>
<dbReference type="EC" id="1.8.1.9" evidence="7"/>
<gene>
    <name evidence="10" type="ORF">Y919_07085</name>
</gene>
<evidence type="ECO:0000313" key="10">
    <source>
        <dbReference type="EMBL" id="KGG80307.1"/>
    </source>
</evidence>
<dbReference type="PROSITE" id="PS00573">
    <property type="entry name" value="PYRIDINE_REDOX_2"/>
    <property type="match status" value="1"/>
</dbReference>
<dbReference type="GO" id="GO:0004791">
    <property type="term" value="F:thioredoxin-disulfide reductase (NADPH) activity"/>
    <property type="evidence" value="ECO:0007669"/>
    <property type="project" value="UniProtKB-UniRule"/>
</dbReference>
<comment type="catalytic activity">
    <reaction evidence="7">
        <text>[thioredoxin]-dithiol + NADP(+) = [thioredoxin]-disulfide + NADPH + H(+)</text>
        <dbReference type="Rhea" id="RHEA:20345"/>
        <dbReference type="Rhea" id="RHEA-COMP:10698"/>
        <dbReference type="Rhea" id="RHEA-COMP:10700"/>
        <dbReference type="ChEBI" id="CHEBI:15378"/>
        <dbReference type="ChEBI" id="CHEBI:29950"/>
        <dbReference type="ChEBI" id="CHEBI:50058"/>
        <dbReference type="ChEBI" id="CHEBI:57783"/>
        <dbReference type="ChEBI" id="CHEBI:58349"/>
        <dbReference type="EC" id="1.8.1.9"/>
    </reaction>
</comment>
<evidence type="ECO:0000259" key="9">
    <source>
        <dbReference type="Pfam" id="PF07992"/>
    </source>
</evidence>
<dbReference type="PANTHER" id="PTHR48105">
    <property type="entry name" value="THIOREDOXIN REDUCTASE 1-RELATED-RELATED"/>
    <property type="match status" value="1"/>
</dbReference>
<dbReference type="GO" id="GO:0005737">
    <property type="term" value="C:cytoplasm"/>
    <property type="evidence" value="ECO:0007669"/>
    <property type="project" value="InterPro"/>
</dbReference>
<name>A0A096BHF0_9FIRM</name>
<comment type="cofactor">
    <cofactor evidence="8">
        <name>FAD</name>
        <dbReference type="ChEBI" id="CHEBI:57692"/>
    </cofactor>
    <text evidence="8">Binds 1 FAD per subunit.</text>
</comment>
<dbReference type="InterPro" id="IPR023753">
    <property type="entry name" value="FAD/NAD-binding_dom"/>
</dbReference>
<dbReference type="STRING" id="1156417.Y919_07085"/>
<comment type="similarity">
    <text evidence="1 7">Belongs to the class-II pyridine nucleotide-disulfide oxidoreductase family.</text>
</comment>
<keyword evidence="6 7" id="KW-0676">Redox-active center</keyword>
<dbReference type="EMBL" id="AZTB01000031">
    <property type="protein sequence ID" value="KGG80307.1"/>
    <property type="molecule type" value="Genomic_DNA"/>
</dbReference>
<dbReference type="InterPro" id="IPR005982">
    <property type="entry name" value="Thioredox_Rdtase"/>
</dbReference>
<evidence type="ECO:0000256" key="6">
    <source>
        <dbReference type="ARBA" id="ARBA00023284"/>
    </source>
</evidence>
<keyword evidence="2 7" id="KW-0285">Flavoprotein</keyword>
<dbReference type="PRINTS" id="PR00368">
    <property type="entry name" value="FADPNR"/>
</dbReference>
<dbReference type="GO" id="GO:0019430">
    <property type="term" value="P:removal of superoxide radicals"/>
    <property type="evidence" value="ECO:0007669"/>
    <property type="project" value="UniProtKB-UniRule"/>
</dbReference>
<evidence type="ECO:0000256" key="5">
    <source>
        <dbReference type="ARBA" id="ARBA00023157"/>
    </source>
</evidence>
<dbReference type="Gene3D" id="3.50.50.60">
    <property type="entry name" value="FAD/NAD(P)-binding domain"/>
    <property type="match status" value="2"/>
</dbReference>
<evidence type="ECO:0000256" key="8">
    <source>
        <dbReference type="RuleBase" id="RU003881"/>
    </source>
</evidence>
<organism evidence="10 11">
    <name type="scientific">Caloranaerobacter azorensis H53214</name>
    <dbReference type="NCBI Taxonomy" id="1156417"/>
    <lineage>
        <taxon>Bacteria</taxon>
        <taxon>Bacillati</taxon>
        <taxon>Bacillota</taxon>
        <taxon>Tissierellia</taxon>
        <taxon>Tissierellales</taxon>
        <taxon>Thermohalobacteraceae</taxon>
        <taxon>Caloranaerobacter</taxon>
    </lineage>
</organism>
<keyword evidence="3 7" id="KW-0274">FAD</keyword>